<dbReference type="Proteomes" id="UP001267426">
    <property type="component" value="Unassembled WGS sequence"/>
</dbReference>
<evidence type="ECO:0000313" key="3">
    <source>
        <dbReference type="EMBL" id="MDT0632487.1"/>
    </source>
</evidence>
<dbReference type="GO" id="GO:0016757">
    <property type="term" value="F:glycosyltransferase activity"/>
    <property type="evidence" value="ECO:0007669"/>
    <property type="project" value="UniProtKB-KW"/>
</dbReference>
<dbReference type="RefSeq" id="WP_311664408.1">
    <property type="nucleotide sequence ID" value="NZ_JAVRHT010000029.1"/>
</dbReference>
<dbReference type="SUPFAM" id="SSF53271">
    <property type="entry name" value="PRTase-like"/>
    <property type="match status" value="1"/>
</dbReference>
<sequence length="230" mass="22855">MPFSLRSLIGDIGAGLAGLLYPALCLGCERRLAADGPPAALCASCLRGLPRPEPDAARALLGAAPVEAAVALWAFDAGGAVQRVQHALKYGGRPSLGVPLGRLLGRALRAGGAGGADLVVPVPLSPTRLLERGYNQAAALADGVADALGAEVAPDLLARTRATQRQATLARPARVANVEGAFALRAGADVAGRRVLLVDDVLTTGATAAAAARTLAEGGAAVSVGALALA</sequence>
<proteinExistence type="inferred from homology"/>
<dbReference type="CDD" id="cd06223">
    <property type="entry name" value="PRTases_typeI"/>
    <property type="match status" value="1"/>
</dbReference>
<dbReference type="InterPro" id="IPR029057">
    <property type="entry name" value="PRTase-like"/>
</dbReference>
<organism evidence="3 4">
    <name type="scientific">Rubrivirga litoralis</name>
    <dbReference type="NCBI Taxonomy" id="3075598"/>
    <lineage>
        <taxon>Bacteria</taxon>
        <taxon>Pseudomonadati</taxon>
        <taxon>Rhodothermota</taxon>
        <taxon>Rhodothermia</taxon>
        <taxon>Rhodothermales</taxon>
        <taxon>Rubricoccaceae</taxon>
        <taxon>Rubrivirga</taxon>
    </lineage>
</organism>
<feature type="domain" description="Phosphoribosyltransferase" evidence="2">
    <location>
        <begin position="137"/>
        <end position="227"/>
    </location>
</feature>
<dbReference type="EMBL" id="JAVRHT010000029">
    <property type="protein sequence ID" value="MDT0632487.1"/>
    <property type="molecule type" value="Genomic_DNA"/>
</dbReference>
<evidence type="ECO:0000313" key="4">
    <source>
        <dbReference type="Proteomes" id="UP001267426"/>
    </source>
</evidence>
<dbReference type="InterPro" id="IPR000836">
    <property type="entry name" value="PRTase_dom"/>
</dbReference>
<keyword evidence="3" id="KW-0328">Glycosyltransferase</keyword>
<dbReference type="Pfam" id="PF00156">
    <property type="entry name" value="Pribosyltran"/>
    <property type="match status" value="1"/>
</dbReference>
<protein>
    <submittedName>
        <fullName evidence="3">Phosphoribosyltransferase family protein</fullName>
    </submittedName>
</protein>
<name>A0ABU3BT71_9BACT</name>
<evidence type="ECO:0000256" key="1">
    <source>
        <dbReference type="ARBA" id="ARBA00008007"/>
    </source>
</evidence>
<evidence type="ECO:0000259" key="2">
    <source>
        <dbReference type="Pfam" id="PF00156"/>
    </source>
</evidence>
<accession>A0ABU3BT71</accession>
<keyword evidence="3" id="KW-0808">Transferase</keyword>
<comment type="similarity">
    <text evidence="1">Belongs to the ComF/GntX family.</text>
</comment>
<dbReference type="InterPro" id="IPR051910">
    <property type="entry name" value="ComF/GntX_DNA_util-trans"/>
</dbReference>
<dbReference type="PANTHER" id="PTHR47505">
    <property type="entry name" value="DNA UTILIZATION PROTEIN YHGH"/>
    <property type="match status" value="1"/>
</dbReference>
<reference evidence="3 4" key="1">
    <citation type="submission" date="2023-09" db="EMBL/GenBank/DDBJ databases">
        <authorList>
            <person name="Rey-Velasco X."/>
        </authorList>
    </citation>
    <scope>NUCLEOTIDE SEQUENCE [LARGE SCALE GENOMIC DNA]</scope>
    <source>
        <strain evidence="3 4">F394</strain>
    </source>
</reference>
<comment type="caution">
    <text evidence="3">The sequence shown here is derived from an EMBL/GenBank/DDBJ whole genome shotgun (WGS) entry which is preliminary data.</text>
</comment>
<dbReference type="PANTHER" id="PTHR47505:SF1">
    <property type="entry name" value="DNA UTILIZATION PROTEIN YHGH"/>
    <property type="match status" value="1"/>
</dbReference>
<keyword evidence="4" id="KW-1185">Reference proteome</keyword>
<dbReference type="Gene3D" id="3.40.50.2020">
    <property type="match status" value="1"/>
</dbReference>
<gene>
    <name evidence="3" type="ORF">RM540_12070</name>
</gene>